<protein>
    <submittedName>
        <fullName evidence="1">Uncharacterized protein</fullName>
    </submittedName>
</protein>
<proteinExistence type="predicted"/>
<dbReference type="Proteomes" id="UP000651208">
    <property type="component" value="Unassembled WGS sequence"/>
</dbReference>
<evidence type="ECO:0000313" key="1">
    <source>
        <dbReference type="EMBL" id="MBC9131440.1"/>
    </source>
</evidence>
<evidence type="ECO:0000313" key="2">
    <source>
        <dbReference type="Proteomes" id="UP000651208"/>
    </source>
</evidence>
<comment type="caution">
    <text evidence="1">The sequence shown here is derived from an EMBL/GenBank/DDBJ whole genome shotgun (WGS) entry which is preliminary data.</text>
</comment>
<organism evidence="1 2">
    <name type="scientific">Frischella japonica</name>
    <dbReference type="NCBI Taxonomy" id="2741544"/>
    <lineage>
        <taxon>Bacteria</taxon>
        <taxon>Pseudomonadati</taxon>
        <taxon>Pseudomonadota</taxon>
        <taxon>Gammaproteobacteria</taxon>
        <taxon>Orbales</taxon>
        <taxon>Orbaceae</taxon>
        <taxon>Frischella</taxon>
    </lineage>
</organism>
<sequence length="462" mass="53884">MSKELDKSFRLFKKPFHVVLVGSGLDVLLPSTYNTIFTDAKMRYQQVDDEHYLFVKSATGCLSTNPPNNLGYRITISYVKNYKANDYFQQYKNIYQDVSEQLSEDVELWCKVLSIPQTPPGTKTYELVLEAQNGLMLITGSAIPHDELDEFLVLAEYIQHYDGDIPTISDKDGYKNNTYHPEIILMNMDDEERLLEQELEQYEAEDHDEYDDVDDDWEICVNLNDKEQMRRVLNRLIDNFDEIEEFLSFGSIVNGEFQEYQHEEEDNKFYQVGLCSELFFFEAAVKFPALHKKIIDYINLAIDEEGPWMDEETPKALHAAYALAMYDQKYIPKYIELLRVLDMDHEVYQCGQIAKLIEKWQKYDNAIRLMASRSCSVAGQHGFENLDPEILDSIQRKETFLKYLLLDAKENHYDYPNHLKSLMSVCLEPVLETVDIDFNEVKLINALRSIHENSSISLDDIA</sequence>
<keyword evidence="2" id="KW-1185">Reference proteome</keyword>
<reference evidence="1 2" key="1">
    <citation type="submission" date="2020-06" db="EMBL/GenBank/DDBJ databases">
        <title>Frischella cerana isolated from Apis cerana gut homogenate.</title>
        <authorList>
            <person name="Wolter L.A."/>
            <person name="Suenami S."/>
            <person name="Miyazaki R."/>
        </authorList>
    </citation>
    <scope>NUCLEOTIDE SEQUENCE [LARGE SCALE GENOMIC DNA]</scope>
    <source>
        <strain evidence="1 2">Ac13</strain>
    </source>
</reference>
<dbReference type="RefSeq" id="WP_187755882.1">
    <property type="nucleotide sequence ID" value="NZ_JABURY010000018.1"/>
</dbReference>
<accession>A0ABR7QZ11</accession>
<name>A0ABR7QZ11_9GAMM</name>
<dbReference type="EMBL" id="JABURY010000018">
    <property type="protein sequence ID" value="MBC9131440.1"/>
    <property type="molecule type" value="Genomic_DNA"/>
</dbReference>
<gene>
    <name evidence="1" type="ORF">FcAc13_08975</name>
</gene>